<feature type="signal peptide" evidence="3">
    <location>
        <begin position="1"/>
        <end position="24"/>
    </location>
</feature>
<gene>
    <name evidence="5" type="ORF">C1702_01260</name>
</gene>
<dbReference type="InterPro" id="IPR018990">
    <property type="entry name" value="Prot_inh_I42_chagasin"/>
</dbReference>
<name>A0A2S5T9P6_9BURK</name>
<dbReference type="PROSITE" id="PS51257">
    <property type="entry name" value="PROKAR_LIPOPROTEIN"/>
    <property type="match status" value="1"/>
</dbReference>
<keyword evidence="1" id="KW-0646">Protease inhibitor</keyword>
<feature type="domain" description="Proteinase inhibitor I42 chagasin" evidence="4">
    <location>
        <begin position="174"/>
        <end position="256"/>
    </location>
</feature>
<organism evidence="5 6">
    <name type="scientific">Caldimonas thermodepolymerans</name>
    <dbReference type="NCBI Taxonomy" id="215580"/>
    <lineage>
        <taxon>Bacteria</taxon>
        <taxon>Pseudomonadati</taxon>
        <taxon>Pseudomonadota</taxon>
        <taxon>Betaproteobacteria</taxon>
        <taxon>Burkholderiales</taxon>
        <taxon>Sphaerotilaceae</taxon>
        <taxon>Caldimonas</taxon>
    </lineage>
</organism>
<accession>A0A2S5T9P6</accession>
<dbReference type="Gene3D" id="2.40.128.640">
    <property type="match status" value="1"/>
</dbReference>
<dbReference type="GO" id="GO:0004869">
    <property type="term" value="F:cysteine-type endopeptidase inhibitor activity"/>
    <property type="evidence" value="ECO:0007669"/>
    <property type="project" value="UniProtKB-KW"/>
</dbReference>
<reference evidence="5 6" key="1">
    <citation type="submission" date="2018-02" db="EMBL/GenBank/DDBJ databases">
        <title>Reclassifiation of [Polyangium] brachysporum DSM 7029 as Guopingzhaonella breviflexa gen. nov., sp. nov., a member of the family Comamonadaceae.</title>
        <authorList>
            <person name="Tang B."/>
        </authorList>
    </citation>
    <scope>NUCLEOTIDE SEQUENCE [LARGE SCALE GENOMIC DNA]</scope>
    <source>
        <strain evidence="5 6">DSM 15344</strain>
    </source>
</reference>
<sequence length="261" mass="28012">MAMWKARYWGLVLAAGLLAGCAHGPRQPASPAAPSPHRVVAARYVGILPCADCRGIRTDLQLYADPGGAPAGYDLLQTYLGRPEGDRSFTQSGTWRSARGARQDPQALVIQLDPEQPGRTRAFRQASPRVLRALDVNLLDLPPHLPRSLLRVPDNLPPAAIVLTQGDAGGTVEVPAGQPVVLMLASQPGTGYGWAAVDGSTPQLFEVAQPLHLPDVQGSGFDVFRYEAREPGALSLRFAYRALGNPQAQPVQTVNFQFVVR</sequence>
<dbReference type="InterPro" id="IPR007298">
    <property type="entry name" value="Cu-R_lipoprotein_NlpE"/>
</dbReference>
<evidence type="ECO:0000256" key="1">
    <source>
        <dbReference type="ARBA" id="ARBA00022690"/>
    </source>
</evidence>
<evidence type="ECO:0000259" key="4">
    <source>
        <dbReference type="Pfam" id="PF09394"/>
    </source>
</evidence>
<dbReference type="RefSeq" id="WP_104355844.1">
    <property type="nucleotide sequence ID" value="NZ_CALFFA010000024.1"/>
</dbReference>
<dbReference type="InterPro" id="IPR036331">
    <property type="entry name" value="Chagasin-like_sf"/>
</dbReference>
<evidence type="ECO:0000313" key="6">
    <source>
        <dbReference type="Proteomes" id="UP000239406"/>
    </source>
</evidence>
<comment type="caution">
    <text evidence="5">The sequence shown here is derived from an EMBL/GenBank/DDBJ whole genome shotgun (WGS) entry which is preliminary data.</text>
</comment>
<evidence type="ECO:0000256" key="2">
    <source>
        <dbReference type="ARBA" id="ARBA00022704"/>
    </source>
</evidence>
<dbReference type="AlphaFoldDB" id="A0A2S5T9P6"/>
<keyword evidence="3" id="KW-0732">Signal</keyword>
<protein>
    <recommendedName>
        <fullName evidence="4">Proteinase inhibitor I42 chagasin domain-containing protein</fullName>
    </recommendedName>
</protein>
<keyword evidence="2" id="KW-0789">Thiol protease inhibitor</keyword>
<dbReference type="Pfam" id="PF09394">
    <property type="entry name" value="Inhibitor_I42"/>
    <property type="match status" value="1"/>
</dbReference>
<dbReference type="Gene3D" id="2.60.40.2020">
    <property type="match status" value="1"/>
</dbReference>
<dbReference type="Pfam" id="PF04170">
    <property type="entry name" value="NlpE"/>
    <property type="match status" value="1"/>
</dbReference>
<evidence type="ECO:0000313" key="5">
    <source>
        <dbReference type="EMBL" id="PPE71652.1"/>
    </source>
</evidence>
<dbReference type="SUPFAM" id="SSF141066">
    <property type="entry name" value="ICP-like"/>
    <property type="match status" value="1"/>
</dbReference>
<proteinExistence type="predicted"/>
<keyword evidence="6" id="KW-1185">Reference proteome</keyword>
<evidence type="ECO:0000256" key="3">
    <source>
        <dbReference type="SAM" id="SignalP"/>
    </source>
</evidence>
<dbReference type="Proteomes" id="UP000239406">
    <property type="component" value="Unassembled WGS sequence"/>
</dbReference>
<dbReference type="EMBL" id="PSNY01000001">
    <property type="protein sequence ID" value="PPE71652.1"/>
    <property type="molecule type" value="Genomic_DNA"/>
</dbReference>
<feature type="chain" id="PRO_5015486631" description="Proteinase inhibitor I42 chagasin domain-containing protein" evidence="3">
    <location>
        <begin position="25"/>
        <end position="261"/>
    </location>
</feature>